<dbReference type="OrthoDB" id="538223at2759"/>
<keyword evidence="3" id="KW-1185">Reference proteome</keyword>
<protein>
    <submittedName>
        <fullName evidence="2">Uncharacterized protein</fullName>
    </submittedName>
</protein>
<organism evidence="2 3">
    <name type="scientific">Periconia macrospinosa</name>
    <dbReference type="NCBI Taxonomy" id="97972"/>
    <lineage>
        <taxon>Eukaryota</taxon>
        <taxon>Fungi</taxon>
        <taxon>Dikarya</taxon>
        <taxon>Ascomycota</taxon>
        <taxon>Pezizomycotina</taxon>
        <taxon>Dothideomycetes</taxon>
        <taxon>Pleosporomycetidae</taxon>
        <taxon>Pleosporales</taxon>
        <taxon>Massarineae</taxon>
        <taxon>Periconiaceae</taxon>
        <taxon>Periconia</taxon>
    </lineage>
</organism>
<sequence length="585" mass="66113">MAQNLDLNLPSVAPDDYISRYDTGNLLPAALYTLVDLPETELREAARICETEIYGMKESDAGTSVRPAPQPRFVSQPLRDVYNTHIELAPREEYDPLYFIVITDGKWRETGVLLVGLYEPMEDGGDEHGIQSLVCRAEAVGSIFVNLQIANTDWHEVKEQVEYEWEEKRDNPSDDDTDRFEPPTGADQGQSEDEGPDYPSKKPAVDYLIPIYILDSVNADALVHSLEENIHQKPNPHTDYEIRTQASLTPNVAREIDTKTLDKPNPTITADLIAQACALHPVRCRANKWLHKTLILLCDTTATASAGLVLIRLTWDAITQGRSKSALKEIGAAAPREAVRIPGDSEMGITYGYKAVANGISILARDHDAFGLFILNSQFEHLDASVVERGRNDKKCGDEYFVLPPTEVNLPGTGTEETETITVSWTLEEAVKRFPWFCHDARLQPRLSRRYFVWFDMHTVKKEGAVLVRYRWDADIERDARELWEFNREEADVSVLRVPAKRVMAKACAMAEKDVDDPGAGDEEGWMSYVPGWNPNGCLYYTEKLRMQNRQLILATSKQKVADLMQVLQSNCRFHKTTFFEQSKS</sequence>
<dbReference type="Proteomes" id="UP000244855">
    <property type="component" value="Unassembled WGS sequence"/>
</dbReference>
<feature type="compositionally biased region" description="Basic and acidic residues" evidence="1">
    <location>
        <begin position="163"/>
        <end position="172"/>
    </location>
</feature>
<accession>A0A2V1E604</accession>
<dbReference type="AlphaFoldDB" id="A0A2V1E604"/>
<evidence type="ECO:0000313" key="2">
    <source>
        <dbReference type="EMBL" id="PVI05776.1"/>
    </source>
</evidence>
<proteinExistence type="predicted"/>
<evidence type="ECO:0000256" key="1">
    <source>
        <dbReference type="SAM" id="MobiDB-lite"/>
    </source>
</evidence>
<dbReference type="EMBL" id="KZ805312">
    <property type="protein sequence ID" value="PVI05776.1"/>
    <property type="molecule type" value="Genomic_DNA"/>
</dbReference>
<name>A0A2V1E604_9PLEO</name>
<gene>
    <name evidence="2" type="ORF">DM02DRAFT_724885</name>
</gene>
<reference evidence="2 3" key="1">
    <citation type="journal article" date="2018" name="Sci. Rep.">
        <title>Comparative genomics provides insights into the lifestyle and reveals functional heterogeneity of dark septate endophytic fungi.</title>
        <authorList>
            <person name="Knapp D.G."/>
            <person name="Nemeth J.B."/>
            <person name="Barry K."/>
            <person name="Hainaut M."/>
            <person name="Henrissat B."/>
            <person name="Johnson J."/>
            <person name="Kuo A."/>
            <person name="Lim J.H.P."/>
            <person name="Lipzen A."/>
            <person name="Nolan M."/>
            <person name="Ohm R.A."/>
            <person name="Tamas L."/>
            <person name="Grigoriev I.V."/>
            <person name="Spatafora J.W."/>
            <person name="Nagy L.G."/>
            <person name="Kovacs G.M."/>
        </authorList>
    </citation>
    <scope>NUCLEOTIDE SEQUENCE [LARGE SCALE GENOMIC DNA]</scope>
    <source>
        <strain evidence="2 3">DSE2036</strain>
    </source>
</reference>
<feature type="region of interest" description="Disordered" evidence="1">
    <location>
        <begin position="163"/>
        <end position="200"/>
    </location>
</feature>
<evidence type="ECO:0000313" key="3">
    <source>
        <dbReference type="Proteomes" id="UP000244855"/>
    </source>
</evidence>